<dbReference type="InterPro" id="IPR050712">
    <property type="entry name" value="NAD(P)H-dep_reductase"/>
</dbReference>
<dbReference type="Pfam" id="PF03358">
    <property type="entry name" value="FMN_red"/>
    <property type="match status" value="1"/>
</dbReference>
<keyword evidence="3" id="KW-1185">Reference proteome</keyword>
<dbReference type="Gene3D" id="3.40.50.360">
    <property type="match status" value="1"/>
</dbReference>
<reference evidence="2" key="1">
    <citation type="submission" date="2021-01" db="EMBL/GenBank/DDBJ databases">
        <title>Marivirga aurantiaca sp. nov., isolated from intertidal surface sediments.</title>
        <authorList>
            <person name="Zhang M."/>
        </authorList>
    </citation>
    <scope>NUCLEOTIDE SEQUENCE</scope>
    <source>
        <strain evidence="2">S37H4</strain>
    </source>
</reference>
<dbReference type="RefSeq" id="WP_201431103.1">
    <property type="nucleotide sequence ID" value="NZ_JAEQBW010000003.1"/>
</dbReference>
<protein>
    <submittedName>
        <fullName evidence="2">NAD(P)H-dependent oxidoreductase</fullName>
    </submittedName>
</protein>
<proteinExistence type="predicted"/>
<dbReference type="Proteomes" id="UP000611723">
    <property type="component" value="Unassembled WGS sequence"/>
</dbReference>
<dbReference type="EMBL" id="JAEQBW010000003">
    <property type="protein sequence ID" value="MBK6265294.1"/>
    <property type="molecule type" value="Genomic_DNA"/>
</dbReference>
<dbReference type="GO" id="GO:0010181">
    <property type="term" value="F:FMN binding"/>
    <property type="evidence" value="ECO:0007669"/>
    <property type="project" value="TreeGrafter"/>
</dbReference>
<dbReference type="AlphaFoldDB" id="A0A934WYE4"/>
<evidence type="ECO:0000313" key="3">
    <source>
        <dbReference type="Proteomes" id="UP000611723"/>
    </source>
</evidence>
<comment type="caution">
    <text evidence="2">The sequence shown here is derived from an EMBL/GenBank/DDBJ whole genome shotgun (WGS) entry which is preliminary data.</text>
</comment>
<accession>A0A934WYE4</accession>
<dbReference type="InterPro" id="IPR005025">
    <property type="entry name" value="FMN_Rdtase-like_dom"/>
</dbReference>
<dbReference type="PANTHER" id="PTHR30543">
    <property type="entry name" value="CHROMATE REDUCTASE"/>
    <property type="match status" value="1"/>
</dbReference>
<feature type="domain" description="NADPH-dependent FMN reductase-like" evidence="1">
    <location>
        <begin position="2"/>
        <end position="137"/>
    </location>
</feature>
<sequence>MITIVAGTNRKNSVSSEIAILYKELLTQYQVESTIIDLAELPVDFIATALYENAGKNEAFNPYREQIKRSSKFVFIIPEYNGSFPGVLKAFIDGLDYPSSFRNKKCALVGLSSGVQGGGLALSHMTDIFNYLGMHVLALKPKLARIEQNFNGQIVTDKLYNQLLDEQVKLFIEF</sequence>
<dbReference type="InterPro" id="IPR029039">
    <property type="entry name" value="Flavoprotein-like_sf"/>
</dbReference>
<evidence type="ECO:0000259" key="1">
    <source>
        <dbReference type="Pfam" id="PF03358"/>
    </source>
</evidence>
<dbReference type="GO" id="GO:0016491">
    <property type="term" value="F:oxidoreductase activity"/>
    <property type="evidence" value="ECO:0007669"/>
    <property type="project" value="InterPro"/>
</dbReference>
<dbReference type="PANTHER" id="PTHR30543:SF21">
    <property type="entry name" value="NAD(P)H-DEPENDENT FMN REDUCTASE LOT6"/>
    <property type="match status" value="1"/>
</dbReference>
<dbReference type="GO" id="GO:0005829">
    <property type="term" value="C:cytosol"/>
    <property type="evidence" value="ECO:0007669"/>
    <property type="project" value="TreeGrafter"/>
</dbReference>
<gene>
    <name evidence="2" type="ORF">JKA74_09600</name>
</gene>
<name>A0A934WYE4_9BACT</name>
<organism evidence="2 3">
    <name type="scientific">Marivirga aurantiaca</name>
    <dbReference type="NCBI Taxonomy" id="2802615"/>
    <lineage>
        <taxon>Bacteria</taxon>
        <taxon>Pseudomonadati</taxon>
        <taxon>Bacteroidota</taxon>
        <taxon>Cytophagia</taxon>
        <taxon>Cytophagales</taxon>
        <taxon>Marivirgaceae</taxon>
        <taxon>Marivirga</taxon>
    </lineage>
</organism>
<dbReference type="SUPFAM" id="SSF52218">
    <property type="entry name" value="Flavoproteins"/>
    <property type="match status" value="1"/>
</dbReference>
<evidence type="ECO:0000313" key="2">
    <source>
        <dbReference type="EMBL" id="MBK6265294.1"/>
    </source>
</evidence>